<evidence type="ECO:0000313" key="1">
    <source>
        <dbReference type="EMBL" id="MBR0670211.1"/>
    </source>
</evidence>
<dbReference type="AlphaFoldDB" id="A0A9X9WST2"/>
<keyword evidence="2" id="KW-1185">Reference proteome</keyword>
<organism evidence="1 2">
    <name type="scientific">Neoroseomonas soli</name>
    <dbReference type="NCBI Taxonomy" id="1081025"/>
    <lineage>
        <taxon>Bacteria</taxon>
        <taxon>Pseudomonadati</taxon>
        <taxon>Pseudomonadota</taxon>
        <taxon>Alphaproteobacteria</taxon>
        <taxon>Acetobacterales</taxon>
        <taxon>Acetobacteraceae</taxon>
        <taxon>Neoroseomonas</taxon>
    </lineage>
</organism>
<proteinExistence type="predicted"/>
<reference evidence="1" key="1">
    <citation type="submission" date="2020-01" db="EMBL/GenBank/DDBJ databases">
        <authorList>
            <person name="Rat A."/>
        </authorList>
    </citation>
    <scope>NUCLEOTIDE SEQUENCE</scope>
    <source>
        <strain evidence="1">LMG 31231</strain>
    </source>
</reference>
<dbReference type="EMBL" id="JAAEDM010000005">
    <property type="protein sequence ID" value="MBR0670211.1"/>
    <property type="molecule type" value="Genomic_DNA"/>
</dbReference>
<sequence length="230" mass="25353">MYLRDVRIGAEFGEAYVAGTISVARSSRFDEPQLVLPPHDTLAVNFDDRGYLDIHPVADPRQLDDGLFSAADLAPRLRIWAITRETLEELPTFTDEPFLSLRQPAGAMWNRFCAEWDSWQPPKVPPPRGPGWLPLDGWGPQEPGPISQLVESLEVSGGTASEGLWLVMSGTLGEVIGNTVGPFEGSLPPTGRLTAKLCIPVAAAMAKGWFGLIRARRWWQVATPPRKWEA</sequence>
<comment type="caution">
    <text evidence="1">The sequence shown here is derived from an EMBL/GenBank/DDBJ whole genome shotgun (WGS) entry which is preliminary data.</text>
</comment>
<protein>
    <submittedName>
        <fullName evidence="1">Uncharacterized protein</fullName>
    </submittedName>
</protein>
<dbReference type="Proteomes" id="UP001138751">
    <property type="component" value="Unassembled WGS sequence"/>
</dbReference>
<accession>A0A9X9WST2</accession>
<dbReference type="RefSeq" id="WP_211860584.1">
    <property type="nucleotide sequence ID" value="NZ_JAAEDM010000005.1"/>
</dbReference>
<reference evidence="1" key="2">
    <citation type="journal article" date="2021" name="Syst. Appl. Microbiol.">
        <title>Roseomonas hellenica sp. nov., isolated from roots of wild-growing Alkanna tinctoria.</title>
        <authorList>
            <person name="Rat A."/>
            <person name="Naranjo H.D."/>
            <person name="Lebbe L."/>
            <person name="Cnockaert M."/>
            <person name="Krigas N."/>
            <person name="Grigoriadou K."/>
            <person name="Maloupa E."/>
            <person name="Willems A."/>
        </authorList>
    </citation>
    <scope>NUCLEOTIDE SEQUENCE</scope>
    <source>
        <strain evidence="1">LMG 31231</strain>
    </source>
</reference>
<evidence type="ECO:0000313" key="2">
    <source>
        <dbReference type="Proteomes" id="UP001138751"/>
    </source>
</evidence>
<gene>
    <name evidence="1" type="ORF">GXW76_03410</name>
</gene>
<name>A0A9X9WST2_9PROT</name>